<dbReference type="PANTHER" id="PTHR31649:SF1">
    <property type="entry name" value="FARNESOIC ACID O-METHYL TRANSFERASE DOMAIN-CONTAINING PROTEIN"/>
    <property type="match status" value="1"/>
</dbReference>
<proteinExistence type="predicted"/>
<protein>
    <recommendedName>
        <fullName evidence="3">DUF3421 domain-containing protein</fullName>
    </recommendedName>
</protein>
<gene>
    <name evidence="1" type="ORF">BDEG_24066</name>
</gene>
<dbReference type="OrthoDB" id="2142040at2759"/>
<organism evidence="1 2">
    <name type="scientific">Batrachochytrium dendrobatidis (strain JEL423)</name>
    <dbReference type="NCBI Taxonomy" id="403673"/>
    <lineage>
        <taxon>Eukaryota</taxon>
        <taxon>Fungi</taxon>
        <taxon>Fungi incertae sedis</taxon>
        <taxon>Chytridiomycota</taxon>
        <taxon>Chytridiomycota incertae sedis</taxon>
        <taxon>Chytridiomycetes</taxon>
        <taxon>Rhizophydiales</taxon>
        <taxon>Rhizophydiales incertae sedis</taxon>
        <taxon>Batrachochytrium</taxon>
    </lineage>
</organism>
<evidence type="ECO:0000313" key="1">
    <source>
        <dbReference type="EMBL" id="OAJ40317.1"/>
    </source>
</evidence>
<dbReference type="InterPro" id="IPR006616">
    <property type="entry name" value="DM9_repeat"/>
</dbReference>
<accession>A0A177WJL6</accession>
<reference evidence="1 2" key="2">
    <citation type="submission" date="2016-05" db="EMBL/GenBank/DDBJ databases">
        <title>Lineage-specific infection strategies underlie the spectrum of fungal disease in amphibians.</title>
        <authorList>
            <person name="Cuomo C.A."/>
            <person name="Farrer R.A."/>
            <person name="James T."/>
            <person name="Longcore J."/>
            <person name="Birren B."/>
        </authorList>
    </citation>
    <scope>NUCLEOTIDE SEQUENCE [LARGE SCALE GENOMIC DNA]</scope>
    <source>
        <strain evidence="1 2">JEL423</strain>
    </source>
</reference>
<dbReference type="VEuPathDB" id="FungiDB:BDEG_24066"/>
<dbReference type="AlphaFoldDB" id="A0A177WJL6"/>
<dbReference type="eggNOG" id="ENOG502QVPV">
    <property type="taxonomic scope" value="Eukaryota"/>
</dbReference>
<dbReference type="Pfam" id="PF11901">
    <property type="entry name" value="DM9"/>
    <property type="match status" value="2"/>
</dbReference>
<evidence type="ECO:0008006" key="3">
    <source>
        <dbReference type="Google" id="ProtNLM"/>
    </source>
</evidence>
<sequence>MICGGLSNLFGPCLGPQQDISIIQRSAPPPAPIIATIYTPPVQQSKQSSYISTAPDKKMNPIISAYAAASGPGIDYSLCGPPPVTWVGTIGNSIPANAIPGGNEKDGLPLYIARGWIDRGLHVGKASGLWWDGARIPYKGKERIIRDYEILVGSQSAVQWIDANGAFNPNCVGSLVLEGGHEANHETLYIARADINGGKHIGKCGLHLKAAHIPYSGFEQLEKKYQVLTLIRM</sequence>
<reference evidence="1 2" key="1">
    <citation type="submission" date="2006-10" db="EMBL/GenBank/DDBJ databases">
        <title>The Genome Sequence of Batrachochytrium dendrobatidis JEL423.</title>
        <authorList>
            <consortium name="The Broad Institute Genome Sequencing Platform"/>
            <person name="Birren B."/>
            <person name="Lander E."/>
            <person name="Galagan J."/>
            <person name="Cuomo C."/>
            <person name="Devon K."/>
            <person name="Jaffe D."/>
            <person name="Butler J."/>
            <person name="Alvarez P."/>
            <person name="Gnerre S."/>
            <person name="Grabherr M."/>
            <person name="Kleber M."/>
            <person name="Mauceli E."/>
            <person name="Brockman W."/>
            <person name="Young S."/>
            <person name="LaButti K."/>
            <person name="Sykes S."/>
            <person name="DeCaprio D."/>
            <person name="Crawford M."/>
            <person name="Koehrsen M."/>
            <person name="Engels R."/>
            <person name="Montgomery P."/>
            <person name="Pearson M."/>
            <person name="Howarth C."/>
            <person name="Larson L."/>
            <person name="White J."/>
            <person name="O'Leary S."/>
            <person name="Kodira C."/>
            <person name="Zeng Q."/>
            <person name="Yandava C."/>
            <person name="Alvarado L."/>
            <person name="Longcore J."/>
            <person name="James T."/>
        </authorList>
    </citation>
    <scope>NUCLEOTIDE SEQUENCE [LARGE SCALE GENOMIC DNA]</scope>
    <source>
        <strain evidence="1 2">JEL423</strain>
    </source>
</reference>
<dbReference type="PANTHER" id="PTHR31649">
    <property type="entry name" value="AGAP009604-PA"/>
    <property type="match status" value="1"/>
</dbReference>
<dbReference type="SMART" id="SM00696">
    <property type="entry name" value="DM9"/>
    <property type="match status" value="2"/>
</dbReference>
<dbReference type="EMBL" id="DS022304">
    <property type="protein sequence ID" value="OAJ40317.1"/>
    <property type="molecule type" value="Genomic_DNA"/>
</dbReference>
<dbReference type="Proteomes" id="UP000077115">
    <property type="component" value="Unassembled WGS sequence"/>
</dbReference>
<dbReference type="STRING" id="403673.A0A177WJL6"/>
<name>A0A177WJL6_BATDL</name>
<evidence type="ECO:0000313" key="2">
    <source>
        <dbReference type="Proteomes" id="UP000077115"/>
    </source>
</evidence>